<feature type="domain" description="ApaG" evidence="3">
    <location>
        <begin position="3"/>
        <end position="127"/>
    </location>
</feature>
<accession>A0A1H7LF07</accession>
<reference evidence="5" key="1">
    <citation type="submission" date="2016-10" db="EMBL/GenBank/DDBJ databases">
        <authorList>
            <person name="Varghese N."/>
            <person name="Submissions S."/>
        </authorList>
    </citation>
    <scope>NUCLEOTIDE SEQUENCE [LARGE SCALE GENOMIC DNA]</scope>
    <source>
        <strain evidence="5">DSM 241</strain>
    </source>
</reference>
<dbReference type="InterPro" id="IPR036767">
    <property type="entry name" value="ApaG_sf"/>
</dbReference>
<evidence type="ECO:0000313" key="5">
    <source>
        <dbReference type="Proteomes" id="UP000199256"/>
    </source>
</evidence>
<protein>
    <recommendedName>
        <fullName evidence="1 2">Protein ApaG</fullName>
    </recommendedName>
</protein>
<dbReference type="RefSeq" id="WP_090253138.1">
    <property type="nucleotide sequence ID" value="NZ_FOAA01000007.1"/>
</dbReference>
<dbReference type="Proteomes" id="UP000199256">
    <property type="component" value="Unassembled WGS sequence"/>
</dbReference>
<dbReference type="InterPro" id="IPR007474">
    <property type="entry name" value="ApaG_domain"/>
</dbReference>
<keyword evidence="5" id="KW-1185">Reference proteome</keyword>
<dbReference type="PROSITE" id="PS51087">
    <property type="entry name" value="APAG"/>
    <property type="match status" value="1"/>
</dbReference>
<dbReference type="Pfam" id="PF04379">
    <property type="entry name" value="DUF525"/>
    <property type="match status" value="1"/>
</dbReference>
<sequence length="127" mass="13956">MPASSEHPIRVDVQSTYVESQSDPMHGRFVFAYTVTIHNQGPQPAKLVSRHWVIHDSNGKVQEVRGEGVVGEQPHLQPGQGFKYTSGAMIETPVGTMQGSYRMIGDDGVEFDAPIPSFTLSVPRVLH</sequence>
<dbReference type="STRING" id="1396821.SAMN05444515_107116"/>
<dbReference type="PANTHER" id="PTHR47191:SF2">
    <property type="entry name" value="OS05G0170800 PROTEIN"/>
    <property type="match status" value="1"/>
</dbReference>
<dbReference type="InterPro" id="IPR023065">
    <property type="entry name" value="Uncharacterised_ApaG"/>
</dbReference>
<gene>
    <name evidence="2" type="primary">apaG</name>
    <name evidence="4" type="ORF">SAMN05444515_107116</name>
</gene>
<name>A0A1H7LF07_9GAMM</name>
<dbReference type="InterPro" id="IPR050718">
    <property type="entry name" value="ApaG-like"/>
</dbReference>
<dbReference type="HAMAP" id="MF_00791">
    <property type="entry name" value="ApaG"/>
    <property type="match status" value="1"/>
</dbReference>
<evidence type="ECO:0000256" key="1">
    <source>
        <dbReference type="ARBA" id="ARBA00017693"/>
    </source>
</evidence>
<evidence type="ECO:0000313" key="4">
    <source>
        <dbReference type="EMBL" id="SEK97438.1"/>
    </source>
</evidence>
<dbReference type="EMBL" id="FOAA01000007">
    <property type="protein sequence ID" value="SEK97438.1"/>
    <property type="molecule type" value="Genomic_DNA"/>
</dbReference>
<proteinExistence type="inferred from homology"/>
<dbReference type="AlphaFoldDB" id="A0A1H7LF07"/>
<dbReference type="PANTHER" id="PTHR47191">
    <property type="entry name" value="OS05G0170800 PROTEIN"/>
    <property type="match status" value="1"/>
</dbReference>
<dbReference type="Gene3D" id="2.60.40.1470">
    <property type="entry name" value="ApaG domain"/>
    <property type="match status" value="1"/>
</dbReference>
<evidence type="ECO:0000259" key="3">
    <source>
        <dbReference type="PROSITE" id="PS51087"/>
    </source>
</evidence>
<dbReference type="NCBIfam" id="NF003967">
    <property type="entry name" value="PRK05461.1"/>
    <property type="match status" value="1"/>
</dbReference>
<evidence type="ECO:0000256" key="2">
    <source>
        <dbReference type="HAMAP-Rule" id="MF_00791"/>
    </source>
</evidence>
<dbReference type="SUPFAM" id="SSF110069">
    <property type="entry name" value="ApaG-like"/>
    <property type="match status" value="1"/>
</dbReference>
<dbReference type="OrthoDB" id="9795226at2"/>
<organism evidence="4 5">
    <name type="scientific">Ectothiorhodospira marina</name>
    <dbReference type="NCBI Taxonomy" id="1396821"/>
    <lineage>
        <taxon>Bacteria</taxon>
        <taxon>Pseudomonadati</taxon>
        <taxon>Pseudomonadota</taxon>
        <taxon>Gammaproteobacteria</taxon>
        <taxon>Chromatiales</taxon>
        <taxon>Ectothiorhodospiraceae</taxon>
        <taxon>Ectothiorhodospira</taxon>
    </lineage>
</organism>